<organism evidence="1 2">
    <name type="scientific">Methanomethylophilus alvi</name>
    <dbReference type="NCBI Taxonomy" id="1291540"/>
    <lineage>
        <taxon>Archaea</taxon>
        <taxon>Methanobacteriati</taxon>
        <taxon>Thermoplasmatota</taxon>
        <taxon>Thermoplasmata</taxon>
        <taxon>Methanomassiliicoccales</taxon>
        <taxon>Methanomethylophilaceae</taxon>
        <taxon>Methanomethylophilus</taxon>
    </lineage>
</organism>
<dbReference type="RefSeq" id="WP_015504984.1">
    <property type="nucleotide sequence ID" value="NZ_CP017686.1"/>
</dbReference>
<name>A0A3G3IHB9_9ARCH</name>
<dbReference type="GeneID" id="41321881"/>
<evidence type="ECO:0000313" key="1">
    <source>
        <dbReference type="EMBL" id="AYQ55235.1"/>
    </source>
</evidence>
<accession>A0A3G3IHB9</accession>
<sequence length="118" mass="13013">MSAYVLDAETIGRMADLMGTALAGTSDNKGVATFFFPPEEERRDIDEAGLIVNFKVFIGWRAREVLFYTKSRKKPTVKATSSICEGTVVKINHHMSGTLDICLSDGKTITIKPREAVE</sequence>
<protein>
    <submittedName>
        <fullName evidence="1">Uncharacterized protein</fullName>
    </submittedName>
</protein>
<gene>
    <name evidence="1" type="ORF">BKD89_05395</name>
</gene>
<dbReference type="EMBL" id="CP017686">
    <property type="protein sequence ID" value="AYQ55235.1"/>
    <property type="molecule type" value="Genomic_DNA"/>
</dbReference>
<proteinExistence type="predicted"/>
<evidence type="ECO:0000313" key="2">
    <source>
        <dbReference type="Proteomes" id="UP000273278"/>
    </source>
</evidence>
<dbReference type="AlphaFoldDB" id="A0A3G3IHB9"/>
<dbReference type="Proteomes" id="UP000273278">
    <property type="component" value="Chromosome"/>
</dbReference>
<reference evidence="1 2" key="1">
    <citation type="submission" date="2016-10" db="EMBL/GenBank/DDBJ databases">
        <title>Complete genome of the TMA-utilizing, human hosted archaeon Methanomethylophilus alvus Gen. nov, sp. nov., strain Mx-05, derived from a pure culture.</title>
        <authorList>
            <person name="Brugere J.-F."/>
            <person name="Ben Hania W."/>
            <person name="Chaudhary P.P."/>
            <person name="Gaci N."/>
            <person name="Borrel G."/>
            <person name="Cao Van Tuat L."/>
            <person name="Fardeau M.-L."/>
            <person name="Harris H.M.B."/>
            <person name="O'Toole P.W."/>
            <person name="Ollivier B."/>
        </authorList>
    </citation>
    <scope>NUCLEOTIDE SEQUENCE [LARGE SCALE GENOMIC DNA]</scope>
    <source>
        <strain evidence="1 2">Mx-05</strain>
    </source>
</reference>